<dbReference type="PANTHER" id="PTHR33121:SF79">
    <property type="entry name" value="CYCLIC DI-GMP PHOSPHODIESTERASE PDED-RELATED"/>
    <property type="match status" value="1"/>
</dbReference>
<dbReference type="RefSeq" id="WP_157123805.1">
    <property type="nucleotide sequence ID" value="NZ_LT840185.1"/>
</dbReference>
<organism evidence="3 4">
    <name type="scientific">Allosphingosinicella indica</name>
    <dbReference type="NCBI Taxonomy" id="941907"/>
    <lineage>
        <taxon>Bacteria</taxon>
        <taxon>Pseudomonadati</taxon>
        <taxon>Pseudomonadota</taxon>
        <taxon>Alphaproteobacteria</taxon>
        <taxon>Sphingomonadales</taxon>
        <taxon>Sphingomonadaceae</taxon>
        <taxon>Allosphingosinicella</taxon>
    </lineage>
</organism>
<feature type="domain" description="EAL" evidence="2">
    <location>
        <begin position="487"/>
        <end position="740"/>
    </location>
</feature>
<dbReference type="Pfam" id="PF05226">
    <property type="entry name" value="CHASE2"/>
    <property type="match status" value="1"/>
</dbReference>
<evidence type="ECO:0000313" key="4">
    <source>
        <dbReference type="Proteomes" id="UP000192934"/>
    </source>
</evidence>
<dbReference type="SMART" id="SM00052">
    <property type="entry name" value="EAL"/>
    <property type="match status" value="1"/>
</dbReference>
<dbReference type="InterPro" id="IPR001633">
    <property type="entry name" value="EAL_dom"/>
</dbReference>
<keyword evidence="1" id="KW-0812">Transmembrane</keyword>
<dbReference type="PROSITE" id="PS50883">
    <property type="entry name" value="EAL"/>
    <property type="match status" value="1"/>
</dbReference>
<dbReference type="STRING" id="941907.SAMN06295910_2239"/>
<dbReference type="Pfam" id="PF00563">
    <property type="entry name" value="EAL"/>
    <property type="match status" value="1"/>
</dbReference>
<keyword evidence="4" id="KW-1185">Reference proteome</keyword>
<proteinExistence type="predicted"/>
<dbReference type="InterPro" id="IPR050706">
    <property type="entry name" value="Cyclic-di-GMP_PDE-like"/>
</dbReference>
<dbReference type="CDD" id="cd01948">
    <property type="entry name" value="EAL"/>
    <property type="match status" value="1"/>
</dbReference>
<keyword evidence="1" id="KW-0472">Membrane</keyword>
<dbReference type="SMART" id="SM01080">
    <property type="entry name" value="CHASE2"/>
    <property type="match status" value="1"/>
</dbReference>
<sequence length="745" mass="80974">MGLVFGVAQVGELVENAMQVTRAKVRSHPASGQIALVAIDDRSIADFGPLPWRGDMLAELVDAVDAAKPRRIFIDADFATLGTDRQATALARALRGASANVLLPTRFTVNPVTGAKTDHAPPAIFSGSGTPVNTNLFVWWDDAIWKHPYAVNVGGRLVPSLSSELADVRHPAPDLFPVDYGIDIRSIPWFSASDILNGRVSAADLTGKSIVIGRTDNAVERFRVPGLRPVPGVMFHLIGAETLREGEPINAGWIAPLIAAMLFAAAVLKLRRRWLATALFGFTAIGLLAGPVWLEMQHIRVEVVPALMALTVAGVARIVRSMRRAYRLRGTTNLITGMPNLQALRQNRLYNGMVVAARVKNHAQITATLPPQQEKELVEQIVGRLEFGSGGATIYQADEGVFVWLAAEGSEDGITQQLEGLQALFRSPIVVAGRLIDLSVTFGLDLDGSRTLAQRASSALVAADEAARDGKRWATFNPASVEDADWAMSLLARLDHAIDNGELWVAYQPQFDGQTKALIGAEALVRWTHPEKGQIYPDQFIGPAEQGGRIERLTYFVLDKALAVAGNVNRGGRHFTIAVNLSVPLLSSDKLVPTVERLLHKHKLAPELLTLEVTETSTLGSAEIQIANLEALSALGVQLSIDDYGTGFSTLEYLRRIPASEIKIDRSFISMLNKSQSDRIMVNSTIQLAHSLGRKVVAEGVENEEILQELQQMGCDIMQGYHLGRPMPWQDLLSRISEGEAFRAA</sequence>
<evidence type="ECO:0000259" key="2">
    <source>
        <dbReference type="PROSITE" id="PS50883"/>
    </source>
</evidence>
<dbReference type="Gene3D" id="3.30.70.270">
    <property type="match status" value="1"/>
</dbReference>
<dbReference type="EMBL" id="LT840185">
    <property type="protein sequence ID" value="SMF74365.1"/>
    <property type="molecule type" value="Genomic_DNA"/>
</dbReference>
<dbReference type="GO" id="GO:0071111">
    <property type="term" value="F:cyclic-guanylate-specific phosphodiesterase activity"/>
    <property type="evidence" value="ECO:0007669"/>
    <property type="project" value="InterPro"/>
</dbReference>
<dbReference type="Gene3D" id="3.20.20.450">
    <property type="entry name" value="EAL domain"/>
    <property type="match status" value="1"/>
</dbReference>
<dbReference type="Proteomes" id="UP000192934">
    <property type="component" value="Chromosome I"/>
</dbReference>
<name>A0A1X7GUA8_9SPHN</name>
<evidence type="ECO:0000256" key="1">
    <source>
        <dbReference type="SAM" id="Phobius"/>
    </source>
</evidence>
<dbReference type="PANTHER" id="PTHR33121">
    <property type="entry name" value="CYCLIC DI-GMP PHOSPHODIESTERASE PDEF"/>
    <property type="match status" value="1"/>
</dbReference>
<feature type="transmembrane region" description="Helical" evidence="1">
    <location>
        <begin position="251"/>
        <end position="268"/>
    </location>
</feature>
<gene>
    <name evidence="3" type="ORF">SAMN06295910_2239</name>
</gene>
<dbReference type="OrthoDB" id="7462471at2"/>
<dbReference type="InterPro" id="IPR043128">
    <property type="entry name" value="Rev_trsase/Diguanyl_cyclase"/>
</dbReference>
<accession>A0A1X7GUA8</accession>
<evidence type="ECO:0000313" key="3">
    <source>
        <dbReference type="EMBL" id="SMF74365.1"/>
    </source>
</evidence>
<dbReference type="SUPFAM" id="SSF141868">
    <property type="entry name" value="EAL domain-like"/>
    <property type="match status" value="1"/>
</dbReference>
<keyword evidence="1" id="KW-1133">Transmembrane helix</keyword>
<dbReference type="InterPro" id="IPR035919">
    <property type="entry name" value="EAL_sf"/>
</dbReference>
<reference evidence="4" key="1">
    <citation type="submission" date="2017-04" db="EMBL/GenBank/DDBJ databases">
        <authorList>
            <person name="Varghese N."/>
            <person name="Submissions S."/>
        </authorList>
    </citation>
    <scope>NUCLEOTIDE SEQUENCE [LARGE SCALE GENOMIC DNA]</scope>
    <source>
        <strain evidence="4">Dd16</strain>
    </source>
</reference>
<dbReference type="InterPro" id="IPR007890">
    <property type="entry name" value="CHASE2"/>
</dbReference>
<protein>
    <submittedName>
        <fullName evidence="3">Diguanylate phosphodiesterase</fullName>
    </submittedName>
</protein>
<feature type="transmembrane region" description="Helical" evidence="1">
    <location>
        <begin position="275"/>
        <end position="293"/>
    </location>
</feature>
<dbReference type="AlphaFoldDB" id="A0A1X7GUA8"/>